<keyword evidence="3" id="KW-1185">Reference proteome</keyword>
<dbReference type="InterPro" id="IPR001810">
    <property type="entry name" value="F-box_dom"/>
</dbReference>
<dbReference type="VEuPathDB" id="FungiDB:BD410DRAFT_513226"/>
<reference evidence="2 3" key="1">
    <citation type="submission" date="2018-06" db="EMBL/GenBank/DDBJ databases">
        <title>A transcriptomic atlas of mushroom development highlights an independent origin of complex multicellularity.</title>
        <authorList>
            <consortium name="DOE Joint Genome Institute"/>
            <person name="Krizsan K."/>
            <person name="Almasi E."/>
            <person name="Merenyi Z."/>
            <person name="Sahu N."/>
            <person name="Viragh M."/>
            <person name="Koszo T."/>
            <person name="Mondo S."/>
            <person name="Kiss B."/>
            <person name="Balint B."/>
            <person name="Kues U."/>
            <person name="Barry K."/>
            <person name="Hegedus J.C."/>
            <person name="Henrissat B."/>
            <person name="Johnson J."/>
            <person name="Lipzen A."/>
            <person name="Ohm R."/>
            <person name="Nagy I."/>
            <person name="Pangilinan J."/>
            <person name="Yan J."/>
            <person name="Xiong Y."/>
            <person name="Grigoriev I.V."/>
            <person name="Hibbett D.S."/>
            <person name="Nagy L.G."/>
        </authorList>
    </citation>
    <scope>NUCLEOTIDE SEQUENCE [LARGE SCALE GENOMIC DNA]</scope>
    <source>
        <strain evidence="2 3">SZMC22713</strain>
    </source>
</reference>
<evidence type="ECO:0000313" key="3">
    <source>
        <dbReference type="Proteomes" id="UP000294933"/>
    </source>
</evidence>
<accession>A0A4Y7PRN7</accession>
<dbReference type="OrthoDB" id="3229088at2759"/>
<dbReference type="Proteomes" id="UP000294933">
    <property type="component" value="Unassembled WGS sequence"/>
</dbReference>
<dbReference type="InterPro" id="IPR036047">
    <property type="entry name" value="F-box-like_dom_sf"/>
</dbReference>
<dbReference type="PROSITE" id="PS50181">
    <property type="entry name" value="FBOX"/>
    <property type="match status" value="1"/>
</dbReference>
<dbReference type="EMBL" id="ML170213">
    <property type="protein sequence ID" value="TDL18044.1"/>
    <property type="molecule type" value="Genomic_DNA"/>
</dbReference>
<evidence type="ECO:0000313" key="2">
    <source>
        <dbReference type="EMBL" id="TDL18044.1"/>
    </source>
</evidence>
<dbReference type="SUPFAM" id="SSF81383">
    <property type="entry name" value="F-box domain"/>
    <property type="match status" value="1"/>
</dbReference>
<gene>
    <name evidence="2" type="ORF">BD410DRAFT_513226</name>
</gene>
<dbReference type="AlphaFoldDB" id="A0A4Y7PRN7"/>
<protein>
    <recommendedName>
        <fullName evidence="1">F-box domain-containing protein</fullName>
    </recommendedName>
</protein>
<name>A0A4Y7PRN7_9AGAM</name>
<evidence type="ECO:0000259" key="1">
    <source>
        <dbReference type="PROSITE" id="PS50181"/>
    </source>
</evidence>
<feature type="domain" description="F-box" evidence="1">
    <location>
        <begin position="65"/>
        <end position="117"/>
    </location>
</feature>
<sequence>MSGMNNLKCRSSANHVHPPYSHDLLTLRRALSEAKTCMVALQDIRHRLCRRIRTLQTRCTPLVLSDGLNRLPDEILAKVFEMGHNLSEDYDFSLTVSHVCHRFRAVALKTPSLWTRLYTNVAPPLTSAFISRAGRVNVDVTFSSKISWPRKLKPDTINKNLDILRPTADRWYRLRFQSMPSKSQMQSLPYQLSQLRHLECSEAYPEYLDIFASSMQVFKVFDIPPPSHRLRITAFDVTFGRSEDVREAVLALYEMKNLRNLSVTFDMCLSDGDESRFRPLDDDSDDEENKIEDRWNWDISLDTMSVTVKNFTDPPVVGQLYDNILIRSIARSSITLDKLSGGEDSVGFLYAEESEQIAFSAPFMSVRLSRCMDNYHVWESFDLLTRLLEFHRLTSRTIHIDSPLATFIDQRDANKSAAEKPWTYYSSLRHLQLKNCDQLCEWQLQAFADKLVLPEEGKGLQSLVIITCRGISEDFLLELRETMGNKLRWVL</sequence>
<organism evidence="2 3">
    <name type="scientific">Rickenella mellea</name>
    <dbReference type="NCBI Taxonomy" id="50990"/>
    <lineage>
        <taxon>Eukaryota</taxon>
        <taxon>Fungi</taxon>
        <taxon>Dikarya</taxon>
        <taxon>Basidiomycota</taxon>
        <taxon>Agaricomycotina</taxon>
        <taxon>Agaricomycetes</taxon>
        <taxon>Hymenochaetales</taxon>
        <taxon>Rickenellaceae</taxon>
        <taxon>Rickenella</taxon>
    </lineage>
</organism>
<proteinExistence type="predicted"/>
<dbReference type="Pfam" id="PF12937">
    <property type="entry name" value="F-box-like"/>
    <property type="match status" value="1"/>
</dbReference>
<dbReference type="Gene3D" id="1.20.1280.50">
    <property type="match status" value="1"/>
</dbReference>